<evidence type="ECO:0000313" key="3">
    <source>
        <dbReference type="Proteomes" id="UP001295684"/>
    </source>
</evidence>
<dbReference type="Proteomes" id="UP001295684">
    <property type="component" value="Unassembled WGS sequence"/>
</dbReference>
<evidence type="ECO:0000313" key="2">
    <source>
        <dbReference type="EMBL" id="CAI2387416.1"/>
    </source>
</evidence>
<comment type="caution">
    <text evidence="2">The sequence shown here is derived from an EMBL/GenBank/DDBJ whole genome shotgun (WGS) entry which is preliminary data.</text>
</comment>
<gene>
    <name evidence="2" type="ORF">ECRASSUSDP1_LOCUS29049</name>
</gene>
<evidence type="ECO:0000256" key="1">
    <source>
        <dbReference type="SAM" id="MobiDB-lite"/>
    </source>
</evidence>
<feature type="compositionally biased region" description="Polar residues" evidence="1">
    <location>
        <begin position="61"/>
        <end position="77"/>
    </location>
</feature>
<proteinExistence type="predicted"/>
<feature type="region of interest" description="Disordered" evidence="1">
    <location>
        <begin position="61"/>
        <end position="118"/>
    </location>
</feature>
<organism evidence="2 3">
    <name type="scientific">Euplotes crassus</name>
    <dbReference type="NCBI Taxonomy" id="5936"/>
    <lineage>
        <taxon>Eukaryota</taxon>
        <taxon>Sar</taxon>
        <taxon>Alveolata</taxon>
        <taxon>Ciliophora</taxon>
        <taxon>Intramacronucleata</taxon>
        <taxon>Spirotrichea</taxon>
        <taxon>Hypotrichia</taxon>
        <taxon>Euplotida</taxon>
        <taxon>Euplotidae</taxon>
        <taxon>Moneuplotes</taxon>
    </lineage>
</organism>
<accession>A0AAD1Y8K0</accession>
<keyword evidence="3" id="KW-1185">Reference proteome</keyword>
<name>A0AAD1Y8K0_EUPCR</name>
<dbReference type="AlphaFoldDB" id="A0AAD1Y8K0"/>
<reference evidence="2" key="1">
    <citation type="submission" date="2023-07" db="EMBL/GenBank/DDBJ databases">
        <authorList>
            <consortium name="AG Swart"/>
            <person name="Singh M."/>
            <person name="Singh A."/>
            <person name="Seah K."/>
            <person name="Emmerich C."/>
        </authorList>
    </citation>
    <scope>NUCLEOTIDE SEQUENCE</scope>
    <source>
        <strain evidence="2">DP1</strain>
    </source>
</reference>
<sequence>MPLNPSPIGILAMNGGGNGRKLYAPKPIRPIPQIHTLAQKAPKLGFSAMLLPQRLRQLSQHTEEAMTNSQLENSSSVELPECERKASSSTIQSHLEESAFRPLNETHGEERKSSVSSRSNIMNLPIIKETKISKDKEPLKRWNRTDDKHLWKIIRTVAESQNEPLEEVLELIINNDQSPYWKMILPTLRNQVESFSESQTLSQVDKKGMKFFTKRVIKLNNMREVSRREHKLIRKLLRANKKNNKIEWEQILFHFPGKRIQELMNYTLENFPKYFQNCSSKDAQDDQ</sequence>
<dbReference type="EMBL" id="CAMPGE010029925">
    <property type="protein sequence ID" value="CAI2387416.1"/>
    <property type="molecule type" value="Genomic_DNA"/>
</dbReference>
<feature type="compositionally biased region" description="Basic and acidic residues" evidence="1">
    <location>
        <begin position="94"/>
        <end position="113"/>
    </location>
</feature>
<protein>
    <submittedName>
        <fullName evidence="2">Uncharacterized protein</fullName>
    </submittedName>
</protein>